<dbReference type="AlphaFoldDB" id="A0A165E0L2"/>
<feature type="transmembrane region" description="Helical" evidence="1">
    <location>
        <begin position="516"/>
        <end position="540"/>
    </location>
</feature>
<reference evidence="2 3" key="1">
    <citation type="journal article" date="2016" name="Mol. Biol. Evol.">
        <title>Comparative Genomics of Early-Diverging Mushroom-Forming Fungi Provides Insights into the Origins of Lignocellulose Decay Capabilities.</title>
        <authorList>
            <person name="Nagy L.G."/>
            <person name="Riley R."/>
            <person name="Tritt A."/>
            <person name="Adam C."/>
            <person name="Daum C."/>
            <person name="Floudas D."/>
            <person name="Sun H."/>
            <person name="Yadav J.S."/>
            <person name="Pangilinan J."/>
            <person name="Larsson K.H."/>
            <person name="Matsuura K."/>
            <person name="Barry K."/>
            <person name="Labutti K."/>
            <person name="Kuo R."/>
            <person name="Ohm R.A."/>
            <person name="Bhattacharya S.S."/>
            <person name="Shirouzu T."/>
            <person name="Yoshinaga Y."/>
            <person name="Martin F.M."/>
            <person name="Grigoriev I.V."/>
            <person name="Hibbett D.S."/>
        </authorList>
    </citation>
    <scope>NUCLEOTIDE SEQUENCE [LARGE SCALE GENOMIC DNA]</scope>
    <source>
        <strain evidence="2 3">HHB12733</strain>
    </source>
</reference>
<protein>
    <recommendedName>
        <fullName evidence="4">Low temperature requirement A</fullName>
    </recommendedName>
</protein>
<dbReference type="InParanoid" id="A0A165E0L2"/>
<feature type="transmembrane region" description="Helical" evidence="1">
    <location>
        <begin position="338"/>
        <end position="358"/>
    </location>
</feature>
<evidence type="ECO:0000313" key="3">
    <source>
        <dbReference type="Proteomes" id="UP000076842"/>
    </source>
</evidence>
<feature type="transmembrane region" description="Helical" evidence="1">
    <location>
        <begin position="547"/>
        <end position="569"/>
    </location>
</feature>
<gene>
    <name evidence="2" type="ORF">CALCODRAFT_557294</name>
</gene>
<accession>A0A165E0L2</accession>
<keyword evidence="1" id="KW-0472">Membrane</keyword>
<keyword evidence="3" id="KW-1185">Reference proteome</keyword>
<dbReference type="Pfam" id="PF06772">
    <property type="entry name" value="LtrA"/>
    <property type="match status" value="1"/>
</dbReference>
<keyword evidence="1" id="KW-0812">Transmembrane</keyword>
<organism evidence="2 3">
    <name type="scientific">Calocera cornea HHB12733</name>
    <dbReference type="NCBI Taxonomy" id="1353952"/>
    <lineage>
        <taxon>Eukaryota</taxon>
        <taxon>Fungi</taxon>
        <taxon>Dikarya</taxon>
        <taxon>Basidiomycota</taxon>
        <taxon>Agaricomycotina</taxon>
        <taxon>Dacrymycetes</taxon>
        <taxon>Dacrymycetales</taxon>
        <taxon>Dacrymycetaceae</taxon>
        <taxon>Calocera</taxon>
    </lineage>
</organism>
<feature type="transmembrane region" description="Helical" evidence="1">
    <location>
        <begin position="240"/>
        <end position="260"/>
    </location>
</feature>
<feature type="transmembrane region" description="Helical" evidence="1">
    <location>
        <begin position="272"/>
        <end position="292"/>
    </location>
</feature>
<dbReference type="STRING" id="1353952.A0A165E0L2"/>
<dbReference type="PANTHER" id="PTHR42101:SF1">
    <property type="entry name" value="LOW TEMPERATURE REQUIREMENT A"/>
    <property type="match status" value="1"/>
</dbReference>
<name>A0A165E0L2_9BASI</name>
<feature type="transmembrane region" description="Helical" evidence="1">
    <location>
        <begin position="599"/>
        <end position="622"/>
    </location>
</feature>
<sequence length="638" mass="71083">MEKKNTWTSGLEREEQRAKQLEKHVRAQARFIPLVIYPGPIQKENETVGDKEEEEWLLEEQRATEWLDLLYDLVIVAILTVFSASNEVSSPESILIYFSYIVLIWWVWASQTLYDVRFQADDWIHRLFKFLQLAAFSFVGITSQAFDPSNVLPPNGDINADPTVSGAMQQGATAFKGVAIAYGLSRLLCGTQYLYVTYATRRHHRWVSLAVPSATCFFSFVLNLIAAFLTTNQAAKVALLYLPVGVEMLAVLILPFFRGYIRTPGSLISQRFGELTLVILGEGIIGIIKNLGNAVKGFGVGNNVYGQAVCVLVIVWCIWHFLFQGFTAEIRMGRKRGILWLLLHLPLHFTLLLLLAGMNNAVQYDNLGQAFTSVTGAFETLELQGRDVVFGNGTFDLSQVPMQDLTLQFGKLELVPTFPEEVANYEATVRQFPGNTTTNPFIDLLQYEINALIYVAVEYQLGVSQELYDTLQRITQFNNTWDSTGDQTVVDQYLLAVNDTFNEAVFEFSAEMDTEIFQGTVFFLPATGGLLFLACVLTVLRNPPMGLWMWLAWAAQLTVSVGLGLLGLLDLGGIKIVFTEEDAGFPQLSPVYRLLQANWLLPTGALAYAALVLADALCVSMARWTDGKACKSGGQIPI</sequence>
<dbReference type="PANTHER" id="PTHR42101">
    <property type="entry name" value="CHROMOSOME 16, WHOLE GENOME SHOTGUN SEQUENCE"/>
    <property type="match status" value="1"/>
</dbReference>
<dbReference type="Proteomes" id="UP000076842">
    <property type="component" value="Unassembled WGS sequence"/>
</dbReference>
<proteinExistence type="predicted"/>
<dbReference type="InterPro" id="IPR010640">
    <property type="entry name" value="Low_temperature_requirement_A"/>
</dbReference>
<feature type="transmembrane region" description="Helical" evidence="1">
    <location>
        <begin position="207"/>
        <end position="228"/>
    </location>
</feature>
<evidence type="ECO:0008006" key="4">
    <source>
        <dbReference type="Google" id="ProtNLM"/>
    </source>
</evidence>
<keyword evidence="1" id="KW-1133">Transmembrane helix</keyword>
<evidence type="ECO:0000256" key="1">
    <source>
        <dbReference type="SAM" id="Phobius"/>
    </source>
</evidence>
<dbReference type="OrthoDB" id="3243926at2759"/>
<feature type="transmembrane region" description="Helical" evidence="1">
    <location>
        <begin position="94"/>
        <end position="114"/>
    </location>
</feature>
<feature type="transmembrane region" description="Helical" evidence="1">
    <location>
        <begin position="174"/>
        <end position="195"/>
    </location>
</feature>
<feature type="transmembrane region" description="Helical" evidence="1">
    <location>
        <begin position="69"/>
        <end position="88"/>
    </location>
</feature>
<feature type="transmembrane region" description="Helical" evidence="1">
    <location>
        <begin position="304"/>
        <end position="326"/>
    </location>
</feature>
<dbReference type="EMBL" id="KV424027">
    <property type="protein sequence ID" value="KZT53864.1"/>
    <property type="molecule type" value="Genomic_DNA"/>
</dbReference>
<evidence type="ECO:0000313" key="2">
    <source>
        <dbReference type="EMBL" id="KZT53864.1"/>
    </source>
</evidence>
<feature type="transmembrane region" description="Helical" evidence="1">
    <location>
        <begin position="126"/>
        <end position="146"/>
    </location>
</feature>